<dbReference type="InterPro" id="IPR002110">
    <property type="entry name" value="Ankyrin_rpt"/>
</dbReference>
<dbReference type="SMART" id="SM00248">
    <property type="entry name" value="ANK"/>
    <property type="match status" value="3"/>
</dbReference>
<dbReference type="OrthoDB" id="341259at2759"/>
<keyword evidence="5" id="KW-1185">Reference proteome</keyword>
<dbReference type="RefSeq" id="XP_040785721.1">
    <property type="nucleotide sequence ID" value="XM_040927370.1"/>
</dbReference>
<feature type="non-terminal residue" evidence="4">
    <location>
        <position position="136"/>
    </location>
</feature>
<evidence type="ECO:0000256" key="1">
    <source>
        <dbReference type="ARBA" id="ARBA00022737"/>
    </source>
</evidence>
<dbReference type="Pfam" id="PF12796">
    <property type="entry name" value="Ank_2"/>
    <property type="match status" value="1"/>
</dbReference>
<keyword evidence="2 3" id="KW-0040">ANK repeat</keyword>
<dbReference type="AlphaFoldDB" id="A0A9P4L6K5"/>
<dbReference type="GeneID" id="63844623"/>
<gene>
    <name evidence="4" type="ORF">K460DRAFT_249082</name>
</gene>
<organism evidence="4 5">
    <name type="scientific">Cucurbitaria berberidis CBS 394.84</name>
    <dbReference type="NCBI Taxonomy" id="1168544"/>
    <lineage>
        <taxon>Eukaryota</taxon>
        <taxon>Fungi</taxon>
        <taxon>Dikarya</taxon>
        <taxon>Ascomycota</taxon>
        <taxon>Pezizomycotina</taxon>
        <taxon>Dothideomycetes</taxon>
        <taxon>Pleosporomycetidae</taxon>
        <taxon>Pleosporales</taxon>
        <taxon>Pleosporineae</taxon>
        <taxon>Cucurbitariaceae</taxon>
        <taxon>Cucurbitaria</taxon>
    </lineage>
</organism>
<feature type="repeat" description="ANK" evidence="3">
    <location>
        <begin position="64"/>
        <end position="96"/>
    </location>
</feature>
<dbReference type="Proteomes" id="UP000800039">
    <property type="component" value="Unassembled WGS sequence"/>
</dbReference>
<sequence length="136" mass="14806">TLHRIVLGLDFSMIEICLSENPGCINVVDSTGRTALSWAAQRGMTEVTNQLLISGADPNICTSNGHSPLQYAASARNPGCIQPLLDYGATIDQTDVEGQTPLHYATVHQNDLAYYRPLIEAGADVNWRTNWHATPL</sequence>
<dbReference type="PANTHER" id="PTHR24198:SF165">
    <property type="entry name" value="ANKYRIN REPEAT-CONTAINING PROTEIN-RELATED"/>
    <property type="match status" value="1"/>
</dbReference>
<evidence type="ECO:0000256" key="3">
    <source>
        <dbReference type="PROSITE-ProRule" id="PRU00023"/>
    </source>
</evidence>
<dbReference type="PROSITE" id="PS50297">
    <property type="entry name" value="ANK_REP_REGION"/>
    <property type="match status" value="3"/>
</dbReference>
<feature type="repeat" description="ANK" evidence="3">
    <location>
        <begin position="31"/>
        <end position="63"/>
    </location>
</feature>
<evidence type="ECO:0000313" key="5">
    <source>
        <dbReference type="Proteomes" id="UP000800039"/>
    </source>
</evidence>
<reference evidence="4" key="1">
    <citation type="submission" date="2020-01" db="EMBL/GenBank/DDBJ databases">
        <authorList>
            <consortium name="DOE Joint Genome Institute"/>
            <person name="Haridas S."/>
            <person name="Albert R."/>
            <person name="Binder M."/>
            <person name="Bloem J."/>
            <person name="Labutti K."/>
            <person name="Salamov A."/>
            <person name="Andreopoulos B."/>
            <person name="Baker S.E."/>
            <person name="Barry K."/>
            <person name="Bills G."/>
            <person name="Bluhm B.H."/>
            <person name="Cannon C."/>
            <person name="Castanera R."/>
            <person name="Culley D.E."/>
            <person name="Daum C."/>
            <person name="Ezra D."/>
            <person name="Gonzalez J.B."/>
            <person name="Henrissat B."/>
            <person name="Kuo A."/>
            <person name="Liang C."/>
            <person name="Lipzen A."/>
            <person name="Lutzoni F."/>
            <person name="Magnuson J."/>
            <person name="Mondo S."/>
            <person name="Nolan M."/>
            <person name="Ohm R."/>
            <person name="Pangilinan J."/>
            <person name="Park H.-J."/>
            <person name="Ramirez L."/>
            <person name="Alfaro M."/>
            <person name="Sun H."/>
            <person name="Tritt A."/>
            <person name="Yoshinaga Y."/>
            <person name="Zwiers L.-H."/>
            <person name="Turgeon B.G."/>
            <person name="Goodwin S.B."/>
            <person name="Spatafora J.W."/>
            <person name="Crous P.W."/>
            <person name="Grigoriev I.V."/>
        </authorList>
    </citation>
    <scope>NUCLEOTIDE SEQUENCE</scope>
    <source>
        <strain evidence="4">CBS 394.84</strain>
    </source>
</reference>
<evidence type="ECO:0000256" key="2">
    <source>
        <dbReference type="ARBA" id="ARBA00023043"/>
    </source>
</evidence>
<dbReference type="PANTHER" id="PTHR24198">
    <property type="entry name" value="ANKYRIN REPEAT AND PROTEIN KINASE DOMAIN-CONTAINING PROTEIN"/>
    <property type="match status" value="1"/>
</dbReference>
<protein>
    <submittedName>
        <fullName evidence="4">Ankyrin</fullName>
    </submittedName>
</protein>
<accession>A0A9P4L6K5</accession>
<dbReference type="InterPro" id="IPR036770">
    <property type="entry name" value="Ankyrin_rpt-contain_sf"/>
</dbReference>
<dbReference type="EMBL" id="ML976617">
    <property type="protein sequence ID" value="KAF1843158.1"/>
    <property type="molecule type" value="Genomic_DNA"/>
</dbReference>
<dbReference type="Gene3D" id="1.25.40.20">
    <property type="entry name" value="Ankyrin repeat-containing domain"/>
    <property type="match status" value="1"/>
</dbReference>
<dbReference type="PROSITE" id="PS50088">
    <property type="entry name" value="ANK_REPEAT"/>
    <property type="match status" value="3"/>
</dbReference>
<comment type="caution">
    <text evidence="4">The sequence shown here is derived from an EMBL/GenBank/DDBJ whole genome shotgun (WGS) entry which is preliminary data.</text>
</comment>
<feature type="repeat" description="ANK" evidence="3">
    <location>
        <begin position="97"/>
        <end position="130"/>
    </location>
</feature>
<evidence type="ECO:0000313" key="4">
    <source>
        <dbReference type="EMBL" id="KAF1843158.1"/>
    </source>
</evidence>
<keyword evidence="1" id="KW-0677">Repeat</keyword>
<proteinExistence type="predicted"/>
<name>A0A9P4L6K5_9PLEO</name>
<feature type="non-terminal residue" evidence="4">
    <location>
        <position position="1"/>
    </location>
</feature>
<dbReference type="SUPFAM" id="SSF48403">
    <property type="entry name" value="Ankyrin repeat"/>
    <property type="match status" value="1"/>
</dbReference>